<reference evidence="8 9" key="1">
    <citation type="submission" date="2020-02" db="EMBL/GenBank/DDBJ databases">
        <authorList>
            <person name="Ma Q."/>
            <person name="Huang Y."/>
            <person name="Song X."/>
            <person name="Pei D."/>
        </authorList>
    </citation>
    <scope>NUCLEOTIDE SEQUENCE [LARGE SCALE GENOMIC DNA]</scope>
    <source>
        <strain evidence="8">Sxm20200214</strain>
        <tissue evidence="8">Leaf</tissue>
    </source>
</reference>
<dbReference type="GO" id="GO:0005576">
    <property type="term" value="C:extracellular region"/>
    <property type="evidence" value="ECO:0007669"/>
    <property type="project" value="UniProtKB-SubCell"/>
</dbReference>
<dbReference type="InterPro" id="IPR008801">
    <property type="entry name" value="RALF"/>
</dbReference>
<comment type="caution">
    <text evidence="8">The sequence shown here is derived from an EMBL/GenBank/DDBJ whole genome shotgun (WGS) entry which is preliminary data.</text>
</comment>
<keyword evidence="4" id="KW-0372">Hormone</keyword>
<name>A0A8X8AXK6_BRACI</name>
<evidence type="ECO:0000256" key="3">
    <source>
        <dbReference type="ARBA" id="ARBA00022525"/>
    </source>
</evidence>
<proteinExistence type="inferred from homology"/>
<comment type="similarity">
    <text evidence="2">Belongs to the plant rapid alkalinization factor (RALF) family.</text>
</comment>
<dbReference type="GO" id="GO:0019722">
    <property type="term" value="P:calcium-mediated signaling"/>
    <property type="evidence" value="ECO:0007669"/>
    <property type="project" value="TreeGrafter"/>
</dbReference>
<dbReference type="GO" id="GO:0005179">
    <property type="term" value="F:hormone activity"/>
    <property type="evidence" value="ECO:0007669"/>
    <property type="project" value="UniProtKB-KW"/>
</dbReference>
<dbReference type="EMBL" id="JAAMPC010000004">
    <property type="protein sequence ID" value="KAG2314512.1"/>
    <property type="molecule type" value="Genomic_DNA"/>
</dbReference>
<keyword evidence="5" id="KW-0732">Signal</keyword>
<evidence type="ECO:0000256" key="4">
    <source>
        <dbReference type="ARBA" id="ARBA00022702"/>
    </source>
</evidence>
<keyword evidence="9" id="KW-1185">Reference proteome</keyword>
<evidence type="ECO:0000256" key="6">
    <source>
        <dbReference type="ARBA" id="ARBA00023157"/>
    </source>
</evidence>
<dbReference type="PANTHER" id="PTHR33136">
    <property type="entry name" value="RAPID ALKALINIZATION FACTOR-LIKE"/>
    <property type="match status" value="1"/>
</dbReference>
<accession>A0A8X8AXK6</accession>
<gene>
    <name evidence="8" type="ORF">Bca52824_017634</name>
</gene>
<dbReference type="GO" id="GO:0040008">
    <property type="term" value="P:regulation of growth"/>
    <property type="evidence" value="ECO:0007669"/>
    <property type="project" value="UniProtKB-ARBA"/>
</dbReference>
<dbReference type="AlphaFoldDB" id="A0A8X8AXK6"/>
<evidence type="ECO:0000256" key="1">
    <source>
        <dbReference type="ARBA" id="ARBA00004613"/>
    </source>
</evidence>
<keyword evidence="3" id="KW-0964">Secreted</keyword>
<organism evidence="8 9">
    <name type="scientific">Brassica carinata</name>
    <name type="common">Ethiopian mustard</name>
    <name type="synonym">Abyssinian cabbage</name>
    <dbReference type="NCBI Taxonomy" id="52824"/>
    <lineage>
        <taxon>Eukaryota</taxon>
        <taxon>Viridiplantae</taxon>
        <taxon>Streptophyta</taxon>
        <taxon>Embryophyta</taxon>
        <taxon>Tracheophyta</taxon>
        <taxon>Spermatophyta</taxon>
        <taxon>Magnoliopsida</taxon>
        <taxon>eudicotyledons</taxon>
        <taxon>Gunneridae</taxon>
        <taxon>Pentapetalae</taxon>
        <taxon>rosids</taxon>
        <taxon>malvids</taxon>
        <taxon>Brassicales</taxon>
        <taxon>Brassicaceae</taxon>
        <taxon>Brassiceae</taxon>
        <taxon>Brassica</taxon>
    </lineage>
</organism>
<keyword evidence="6" id="KW-1015">Disulfide bond</keyword>
<evidence type="ECO:0000256" key="7">
    <source>
        <dbReference type="SAM" id="MobiDB-lite"/>
    </source>
</evidence>
<dbReference type="Pfam" id="PF05498">
    <property type="entry name" value="RALF"/>
    <property type="match status" value="1"/>
</dbReference>
<dbReference type="OrthoDB" id="1906275at2759"/>
<dbReference type="PANTHER" id="PTHR33136:SF36">
    <property type="entry name" value="PROTEIN RALF-LIKE 31"/>
    <property type="match status" value="1"/>
</dbReference>
<evidence type="ECO:0000313" key="8">
    <source>
        <dbReference type="EMBL" id="KAG2314512.1"/>
    </source>
</evidence>
<evidence type="ECO:0000256" key="5">
    <source>
        <dbReference type="ARBA" id="ARBA00022729"/>
    </source>
</evidence>
<dbReference type="Proteomes" id="UP000886595">
    <property type="component" value="Unassembled WGS sequence"/>
</dbReference>
<evidence type="ECO:0000256" key="2">
    <source>
        <dbReference type="ARBA" id="ARBA00009178"/>
    </source>
</evidence>
<dbReference type="GO" id="GO:0009506">
    <property type="term" value="C:plasmodesma"/>
    <property type="evidence" value="ECO:0007669"/>
    <property type="project" value="TreeGrafter"/>
</dbReference>
<protein>
    <submittedName>
        <fullName evidence="8">Uncharacterized protein</fullName>
    </submittedName>
</protein>
<sequence>MRPPPATLLHHANTSCEATSSRQGGNERGGLMGEDDERGGFEISYCEQEVLLSILIIQTHFPISDATAEIDAMLARNTLIGEDEELMPSEISRRVLMAQKRYIGYETLRRDMVPCQKPGASYYDCRSGQANSYGRGCETITRCARDTSDITT</sequence>
<feature type="region of interest" description="Disordered" evidence="7">
    <location>
        <begin position="13"/>
        <end position="34"/>
    </location>
</feature>
<feature type="compositionally biased region" description="Polar residues" evidence="7">
    <location>
        <begin position="13"/>
        <end position="24"/>
    </location>
</feature>
<evidence type="ECO:0000313" key="9">
    <source>
        <dbReference type="Proteomes" id="UP000886595"/>
    </source>
</evidence>
<comment type="subcellular location">
    <subcellularLocation>
        <location evidence="1">Secreted</location>
    </subcellularLocation>
</comment>